<evidence type="ECO:0000313" key="14">
    <source>
        <dbReference type="Proteomes" id="UP000008143"/>
    </source>
</evidence>
<dbReference type="OrthoDB" id="10012075at2759"/>
<organism evidence="14 15">
    <name type="scientific">Xenopus tropicalis</name>
    <name type="common">Western clawed frog</name>
    <name type="synonym">Silurana tropicalis</name>
    <dbReference type="NCBI Taxonomy" id="8364"/>
    <lineage>
        <taxon>Eukaryota</taxon>
        <taxon>Metazoa</taxon>
        <taxon>Chordata</taxon>
        <taxon>Craniata</taxon>
        <taxon>Vertebrata</taxon>
        <taxon>Euteleostomi</taxon>
        <taxon>Amphibia</taxon>
        <taxon>Batrachia</taxon>
        <taxon>Anura</taxon>
        <taxon>Pipoidea</taxon>
        <taxon>Pipidae</taxon>
        <taxon>Xenopodinae</taxon>
        <taxon>Xenopus</taxon>
        <taxon>Silurana</taxon>
    </lineage>
</organism>
<keyword evidence="9" id="KW-0325">Glycoprotein</keyword>
<keyword evidence="7" id="KW-1015">Disulfide bond</keyword>
<keyword evidence="4 13" id="KW-0732">Signal</keyword>
<dbReference type="Proteomes" id="UP000008143">
    <property type="component" value="Chromosome 5"/>
</dbReference>
<proteinExistence type="predicted"/>
<sequence>MGPTSLHIFIILLGLFLFFFQSTSAVKVENFTLFEQKLKLEAHTTNIIPCMFHTRRHLNPLKVQLEWGKMNKEGYVPLINLDGFHVRKASADFGDKYQLFKSQVSEGNCSLVIDPTDVSDSGIYQVRLMILGKLHEPVPSIEIQVVNQRKVESRAWFKKKTTPPPTTTTTLPPDFIINVQNRLKKTEKMVLIEIVATGVFYVVASVVGVLVFIMFRQKNPTGDEENPPQKGKKRKPKGKKEPSDESEESSSESEESSSS</sequence>
<evidence type="ECO:0000256" key="3">
    <source>
        <dbReference type="ARBA" id="ARBA00022692"/>
    </source>
</evidence>
<dbReference type="InterPro" id="IPR036179">
    <property type="entry name" value="Ig-like_dom_sf"/>
</dbReference>
<dbReference type="KEGG" id="xtr:116410954"/>
<evidence type="ECO:0000256" key="11">
    <source>
        <dbReference type="SAM" id="MobiDB-lite"/>
    </source>
</evidence>
<feature type="compositionally biased region" description="Acidic residues" evidence="11">
    <location>
        <begin position="244"/>
        <end position="259"/>
    </location>
</feature>
<evidence type="ECO:0000256" key="9">
    <source>
        <dbReference type="ARBA" id="ARBA00023180"/>
    </source>
</evidence>
<dbReference type="PANTHER" id="PTHR25466">
    <property type="entry name" value="T-LYMPHOCYTE ACTIVATION ANTIGEN"/>
    <property type="match status" value="1"/>
</dbReference>
<keyword evidence="5 12" id="KW-1133">Transmembrane helix</keyword>
<keyword evidence="8" id="KW-0675">Receptor</keyword>
<keyword evidence="3 12" id="KW-0812">Transmembrane</keyword>
<reference evidence="15" key="1">
    <citation type="submission" date="2025-08" db="UniProtKB">
        <authorList>
            <consortium name="RefSeq"/>
        </authorList>
    </citation>
    <scope>IDENTIFICATION</scope>
    <source>
        <strain evidence="15">Nigerian</strain>
        <tissue evidence="15">Liver and blood</tissue>
    </source>
</reference>
<name>A0A8J1JNB4_XENTR</name>
<evidence type="ECO:0000256" key="5">
    <source>
        <dbReference type="ARBA" id="ARBA00022989"/>
    </source>
</evidence>
<feature type="signal peptide" evidence="13">
    <location>
        <begin position="1"/>
        <end position="25"/>
    </location>
</feature>
<dbReference type="PANTHER" id="PTHR25466:SF11">
    <property type="entry name" value="GALECTIN 17-RELATED"/>
    <property type="match status" value="1"/>
</dbReference>
<dbReference type="Gene3D" id="2.60.40.10">
    <property type="entry name" value="Immunoglobulins"/>
    <property type="match status" value="1"/>
</dbReference>
<dbReference type="AlphaFoldDB" id="A0A8J1JNB4"/>
<keyword evidence="10" id="KW-0393">Immunoglobulin domain</keyword>
<dbReference type="GO" id="GO:0005886">
    <property type="term" value="C:plasma membrane"/>
    <property type="evidence" value="ECO:0007669"/>
    <property type="project" value="UniProtKB-SubCell"/>
</dbReference>
<evidence type="ECO:0000256" key="2">
    <source>
        <dbReference type="ARBA" id="ARBA00022475"/>
    </source>
</evidence>
<keyword evidence="2" id="KW-1003">Cell membrane</keyword>
<evidence type="ECO:0000313" key="15">
    <source>
        <dbReference type="RefSeq" id="XP_031758520.1"/>
    </source>
</evidence>
<evidence type="ECO:0000313" key="16">
    <source>
        <dbReference type="Xenbase" id="XB-GENE-29096651"/>
    </source>
</evidence>
<feature type="transmembrane region" description="Helical" evidence="12">
    <location>
        <begin position="190"/>
        <end position="215"/>
    </location>
</feature>
<evidence type="ECO:0000256" key="10">
    <source>
        <dbReference type="ARBA" id="ARBA00023319"/>
    </source>
</evidence>
<evidence type="ECO:0000256" key="12">
    <source>
        <dbReference type="SAM" id="Phobius"/>
    </source>
</evidence>
<keyword evidence="14" id="KW-1185">Reference proteome</keyword>
<keyword evidence="6 12" id="KW-0472">Membrane</keyword>
<dbReference type="RefSeq" id="XP_031758520.1">
    <property type="nucleotide sequence ID" value="XM_031902660.1"/>
</dbReference>
<dbReference type="InterPro" id="IPR013783">
    <property type="entry name" value="Ig-like_fold"/>
</dbReference>
<evidence type="ECO:0000256" key="1">
    <source>
        <dbReference type="ARBA" id="ARBA00004251"/>
    </source>
</evidence>
<comment type="subcellular location">
    <subcellularLocation>
        <location evidence="1">Cell membrane</location>
        <topology evidence="1">Single-pass type I membrane protein</topology>
    </subcellularLocation>
</comment>
<feature type="chain" id="PRO_5035234235" evidence="13">
    <location>
        <begin position="26"/>
        <end position="259"/>
    </location>
</feature>
<dbReference type="InterPro" id="IPR051713">
    <property type="entry name" value="T-cell_Activation_Regulation"/>
</dbReference>
<evidence type="ECO:0000256" key="7">
    <source>
        <dbReference type="ARBA" id="ARBA00023157"/>
    </source>
</evidence>
<feature type="region of interest" description="Disordered" evidence="11">
    <location>
        <begin position="218"/>
        <end position="259"/>
    </location>
</feature>
<evidence type="ECO:0000256" key="13">
    <source>
        <dbReference type="SAM" id="SignalP"/>
    </source>
</evidence>
<dbReference type="GeneID" id="116410954"/>
<accession>A0A8J1JNB4</accession>
<dbReference type="Xenbase" id="XB-GENE-29096651">
    <property type="gene designation" value="LOC116410954"/>
</dbReference>
<evidence type="ECO:0000256" key="6">
    <source>
        <dbReference type="ARBA" id="ARBA00023136"/>
    </source>
</evidence>
<dbReference type="SUPFAM" id="SSF48726">
    <property type="entry name" value="Immunoglobulin"/>
    <property type="match status" value="1"/>
</dbReference>
<protein>
    <submittedName>
        <fullName evidence="15">Uncharacterized protein LOC116410954</fullName>
    </submittedName>
</protein>
<dbReference type="AGR" id="Xenbase:XB-GENE-29096651"/>
<evidence type="ECO:0000256" key="8">
    <source>
        <dbReference type="ARBA" id="ARBA00023170"/>
    </source>
</evidence>
<evidence type="ECO:0000256" key="4">
    <source>
        <dbReference type="ARBA" id="ARBA00022729"/>
    </source>
</evidence>
<gene>
    <name evidence="15 16" type="primary">LOC116410954</name>
</gene>